<protein>
    <submittedName>
        <fullName evidence="1">Uncharacterized protein</fullName>
    </submittedName>
</protein>
<evidence type="ECO:0000313" key="2">
    <source>
        <dbReference type="Proteomes" id="UP000363590"/>
    </source>
</evidence>
<proteinExistence type="predicted"/>
<dbReference type="EMBL" id="CP045571">
    <property type="protein sequence ID" value="QFX95122.1"/>
    <property type="molecule type" value="Genomic_DNA"/>
</dbReference>
<name>A0A5P9XMI9_ACITH</name>
<evidence type="ECO:0000313" key="1">
    <source>
        <dbReference type="EMBL" id="QFX95122.1"/>
    </source>
</evidence>
<sequence>MGGVALRNRLPLCHSGAAPCKGLAPCGGRPLCICRLPLSRRGNRFCHQLLA</sequence>
<reference evidence="1 2" key="1">
    <citation type="submission" date="2019-10" db="EMBL/GenBank/DDBJ databases">
        <authorList>
            <person name="Wang R."/>
        </authorList>
    </citation>
    <scope>NUCLEOTIDE SEQUENCE [LARGE SCALE GENOMIC DNA]</scope>
    <source>
        <strain evidence="1 2">ATCC 19377</strain>
    </source>
</reference>
<dbReference type="KEGG" id="atx:GCD22_00625"/>
<organism evidence="1 2">
    <name type="scientific">Acidithiobacillus thiooxidans ATCC 19377</name>
    <dbReference type="NCBI Taxonomy" id="637390"/>
    <lineage>
        <taxon>Bacteria</taxon>
        <taxon>Pseudomonadati</taxon>
        <taxon>Pseudomonadota</taxon>
        <taxon>Acidithiobacillia</taxon>
        <taxon>Acidithiobacillales</taxon>
        <taxon>Acidithiobacillaceae</taxon>
        <taxon>Acidithiobacillus</taxon>
    </lineage>
</organism>
<dbReference type="Proteomes" id="UP000363590">
    <property type="component" value="Chromosome"/>
</dbReference>
<dbReference type="AlphaFoldDB" id="A0A5P9XMI9"/>
<gene>
    <name evidence="1" type="ORF">GCD22_00625</name>
</gene>
<accession>A0A5P9XMI9</accession>